<feature type="region of interest" description="Disordered" evidence="3">
    <location>
        <begin position="50"/>
        <end position="90"/>
    </location>
</feature>
<evidence type="ECO:0000256" key="3">
    <source>
        <dbReference type="SAM" id="MobiDB-lite"/>
    </source>
</evidence>
<dbReference type="Pfam" id="PF00353">
    <property type="entry name" value="HemolysinCabind"/>
    <property type="match status" value="2"/>
</dbReference>
<accession>A0A0F7KBZ3</accession>
<sequence length="200" mass="21070">MAVTTQPRPNLSNSGNIFEIIDGIQFLGFGSGGFSENDLLIIGDETDNVMEGGSGHDEIEGEAGNDTLTGGAGNDTLDGDDGNDVLDGQEDTDKLFGGAGDDILLAGHGHDQLTGGSGSDTFGFYALGHFRVTDFTIGQDRLFFDSEKLGINSLEQLVPFITNINQRTDGVKVEFGSEASIDLVGINLNDITADMIVFTI</sequence>
<protein>
    <submittedName>
        <fullName evidence="4">Hemolysin expression modulating protein</fullName>
    </submittedName>
    <submittedName>
        <fullName evidence="5">Hemolysin type calcium-binding protein</fullName>
    </submittedName>
</protein>
<dbReference type="OrthoDB" id="8546456at2"/>
<dbReference type="InterPro" id="IPR001343">
    <property type="entry name" value="Hemolysn_Ca-bd"/>
</dbReference>
<comment type="subcellular location">
    <subcellularLocation>
        <location evidence="1">Secreted</location>
    </subcellularLocation>
</comment>
<gene>
    <name evidence="4" type="ORF">AAW31_03690</name>
    <name evidence="5" type="ORF">BCL69_100196</name>
</gene>
<dbReference type="PRINTS" id="PR00313">
    <property type="entry name" value="CABNDNGRPT"/>
</dbReference>
<dbReference type="Gene3D" id="2.150.10.10">
    <property type="entry name" value="Serralysin-like metalloprotease, C-terminal"/>
    <property type="match status" value="1"/>
</dbReference>
<dbReference type="InterPro" id="IPR011049">
    <property type="entry name" value="Serralysin-like_metalloprot_C"/>
</dbReference>
<name>A0A0F7KBZ3_9PROT</name>
<dbReference type="GO" id="GO:0005509">
    <property type="term" value="F:calcium ion binding"/>
    <property type="evidence" value="ECO:0007669"/>
    <property type="project" value="InterPro"/>
</dbReference>
<evidence type="ECO:0000313" key="5">
    <source>
        <dbReference type="EMBL" id="TYP94564.1"/>
    </source>
</evidence>
<reference evidence="4 6" key="2">
    <citation type="journal article" date="2016" name="Genome Announc.">
        <title>Genome Sequence of Nitrosomonas communis Strain Nm2, a Mesophilic Ammonia-Oxidizing Bacterium Isolated from Mediterranean Soil.</title>
        <authorList>
            <person name="Kozlowski J.A."/>
            <person name="Kits K.D."/>
            <person name="Stein L.Y."/>
        </authorList>
    </citation>
    <scope>NUCLEOTIDE SEQUENCE [LARGE SCALE GENOMIC DNA]</scope>
    <source>
        <strain evidence="4 6">Nm2</strain>
    </source>
</reference>
<dbReference type="PANTHER" id="PTHR38340:SF1">
    <property type="entry name" value="S-LAYER PROTEIN"/>
    <property type="match status" value="1"/>
</dbReference>
<evidence type="ECO:0000313" key="4">
    <source>
        <dbReference type="EMBL" id="AKH37116.1"/>
    </source>
</evidence>
<dbReference type="SUPFAM" id="SSF51120">
    <property type="entry name" value="beta-Roll"/>
    <property type="match status" value="1"/>
</dbReference>
<evidence type="ECO:0000256" key="2">
    <source>
        <dbReference type="ARBA" id="ARBA00022525"/>
    </source>
</evidence>
<dbReference type="KEGG" id="nco:AAW31_03690"/>
<dbReference type="InterPro" id="IPR050557">
    <property type="entry name" value="RTX_toxin/Mannuronan_C5-epim"/>
</dbReference>
<keyword evidence="2" id="KW-0964">Secreted</keyword>
<proteinExistence type="predicted"/>
<evidence type="ECO:0000313" key="7">
    <source>
        <dbReference type="Proteomes" id="UP000324176"/>
    </source>
</evidence>
<dbReference type="EMBL" id="CP011451">
    <property type="protein sequence ID" value="AKH37116.1"/>
    <property type="molecule type" value="Genomic_DNA"/>
</dbReference>
<evidence type="ECO:0000256" key="1">
    <source>
        <dbReference type="ARBA" id="ARBA00004613"/>
    </source>
</evidence>
<dbReference type="Proteomes" id="UP000034156">
    <property type="component" value="Chromosome"/>
</dbReference>
<dbReference type="AlphaFoldDB" id="A0A0F7KBZ3"/>
<feature type="compositionally biased region" description="Acidic residues" evidence="3">
    <location>
        <begin position="77"/>
        <end position="90"/>
    </location>
</feature>
<reference evidence="6" key="1">
    <citation type="submission" date="2015-05" db="EMBL/GenBank/DDBJ databases">
        <title>Draft genome of Nitrosomonas communis strain Nm2.</title>
        <authorList>
            <person name="Kozlowski J.A."/>
            <person name="Kits K.D."/>
            <person name="Stein L.Y."/>
        </authorList>
    </citation>
    <scope>NUCLEOTIDE SEQUENCE [LARGE SCALE GENOMIC DNA]</scope>
    <source>
        <strain evidence="6">Nm2</strain>
    </source>
</reference>
<dbReference type="RefSeq" id="WP_046849210.1">
    <property type="nucleotide sequence ID" value="NZ_CP011451.1"/>
</dbReference>
<dbReference type="GO" id="GO:0005576">
    <property type="term" value="C:extracellular region"/>
    <property type="evidence" value="ECO:0007669"/>
    <property type="project" value="UniProtKB-SubCell"/>
</dbReference>
<dbReference type="EMBL" id="VNHT01000001">
    <property type="protein sequence ID" value="TYP94564.1"/>
    <property type="molecule type" value="Genomic_DNA"/>
</dbReference>
<organism evidence="4 6">
    <name type="scientific">Nitrosomonas communis</name>
    <dbReference type="NCBI Taxonomy" id="44574"/>
    <lineage>
        <taxon>Bacteria</taxon>
        <taxon>Pseudomonadati</taxon>
        <taxon>Pseudomonadota</taxon>
        <taxon>Betaproteobacteria</taxon>
        <taxon>Nitrosomonadales</taxon>
        <taxon>Nitrosomonadaceae</taxon>
        <taxon>Nitrosomonas</taxon>
    </lineage>
</organism>
<dbReference type="Proteomes" id="UP000324176">
    <property type="component" value="Unassembled WGS sequence"/>
</dbReference>
<keyword evidence="6" id="KW-1185">Reference proteome</keyword>
<evidence type="ECO:0000313" key="6">
    <source>
        <dbReference type="Proteomes" id="UP000034156"/>
    </source>
</evidence>
<dbReference type="PANTHER" id="PTHR38340">
    <property type="entry name" value="S-LAYER PROTEIN"/>
    <property type="match status" value="1"/>
</dbReference>
<dbReference type="PATRIC" id="fig|44574.3.peg.888"/>
<reference evidence="5 7" key="3">
    <citation type="submission" date="2019-07" db="EMBL/GenBank/DDBJ databases">
        <title>Active sludge and wastewater microbial communities from Klosterneuburg, Austria.</title>
        <authorList>
            <person name="Wagner M."/>
        </authorList>
    </citation>
    <scope>NUCLEOTIDE SEQUENCE [LARGE SCALE GENOMIC DNA]</scope>
    <source>
        <strain evidence="5 7">Nm2</strain>
    </source>
</reference>